<keyword evidence="3" id="KW-0804">Transcription</keyword>
<comment type="caution">
    <text evidence="5">The sequence shown here is derived from an EMBL/GenBank/DDBJ whole genome shotgun (WGS) entry which is preliminary data.</text>
</comment>
<dbReference type="SUPFAM" id="SSF46785">
    <property type="entry name" value="Winged helix' DNA-binding domain"/>
    <property type="match status" value="1"/>
</dbReference>
<dbReference type="InterPro" id="IPR000835">
    <property type="entry name" value="HTH_MarR-typ"/>
</dbReference>
<evidence type="ECO:0000313" key="6">
    <source>
        <dbReference type="Proteomes" id="UP000016648"/>
    </source>
</evidence>
<evidence type="ECO:0000256" key="3">
    <source>
        <dbReference type="ARBA" id="ARBA00023163"/>
    </source>
</evidence>
<evidence type="ECO:0000259" key="4">
    <source>
        <dbReference type="PROSITE" id="PS50995"/>
    </source>
</evidence>
<dbReference type="Pfam" id="PF01047">
    <property type="entry name" value="MarR"/>
    <property type="match status" value="1"/>
</dbReference>
<dbReference type="PANTHER" id="PTHR42756:SF1">
    <property type="entry name" value="TRANSCRIPTIONAL REPRESSOR OF EMRAB OPERON"/>
    <property type="match status" value="1"/>
</dbReference>
<feature type="domain" description="HTH marR-type" evidence="4">
    <location>
        <begin position="2"/>
        <end position="124"/>
    </location>
</feature>
<evidence type="ECO:0000313" key="5">
    <source>
        <dbReference type="EMBL" id="ERK40029.1"/>
    </source>
</evidence>
<dbReference type="PRINTS" id="PR00598">
    <property type="entry name" value="HTHMARR"/>
</dbReference>
<evidence type="ECO:0000256" key="1">
    <source>
        <dbReference type="ARBA" id="ARBA00023015"/>
    </source>
</evidence>
<dbReference type="InterPro" id="IPR036388">
    <property type="entry name" value="WH-like_DNA-bd_sf"/>
</dbReference>
<keyword evidence="6" id="KW-1185">Reference proteome</keyword>
<protein>
    <submittedName>
        <fullName evidence="5">Sugar-specific transcriptional regulator, TrmB family</fullName>
    </submittedName>
</protein>
<keyword evidence="2" id="KW-0238">DNA-binding</keyword>
<dbReference type="InterPro" id="IPR023187">
    <property type="entry name" value="Tscrpt_reg_MarR-type_CS"/>
</dbReference>
<accession>U2P8K3</accession>
<dbReference type="AlphaFoldDB" id="U2P8K3"/>
<dbReference type="Gene3D" id="1.10.10.10">
    <property type="entry name" value="Winged helix-like DNA-binding domain superfamily/Winged helix DNA-binding domain"/>
    <property type="match status" value="1"/>
</dbReference>
<dbReference type="GO" id="GO:0003677">
    <property type="term" value="F:DNA binding"/>
    <property type="evidence" value="ECO:0007669"/>
    <property type="project" value="UniProtKB-KW"/>
</dbReference>
<reference evidence="5 6" key="1">
    <citation type="submission" date="2013-08" db="EMBL/GenBank/DDBJ databases">
        <authorList>
            <person name="Durkin A.S."/>
            <person name="Haft D.R."/>
            <person name="McCorrison J."/>
            <person name="Torralba M."/>
            <person name="Gillis M."/>
            <person name="Haft D.H."/>
            <person name="Methe B."/>
            <person name="Sutton G."/>
            <person name="Nelson K.E."/>
        </authorList>
    </citation>
    <scope>NUCLEOTIDE SEQUENCE [LARGE SCALE GENOMIC DNA]</scope>
    <source>
        <strain evidence="5 6">F0067</strain>
    </source>
</reference>
<name>U2P8K3_9BACT</name>
<evidence type="ECO:0000256" key="2">
    <source>
        <dbReference type="ARBA" id="ARBA00023125"/>
    </source>
</evidence>
<keyword evidence="1" id="KW-0805">Transcription regulation</keyword>
<dbReference type="SMART" id="SM00347">
    <property type="entry name" value="HTH_MARR"/>
    <property type="match status" value="1"/>
</dbReference>
<dbReference type="RefSeq" id="WP_021589158.1">
    <property type="nucleotide sequence ID" value="NZ_AWEY01000008.1"/>
</dbReference>
<sequence length="124" mass="14092">MNQECIRRIRNIYRTIAQFEASLQQELGLNINEAMLLCLVADKAHISSGKIAEELNLTPSNASKVIASLEKDGLIRRKTCKDDRRCMKFCITSKGEERLHRLNCDSLQLPCSLQKLSEQVEEQG</sequence>
<proteinExistence type="predicted"/>
<gene>
    <name evidence="5" type="ORF">HMPREF9135_0095</name>
</gene>
<dbReference type="Proteomes" id="UP000016648">
    <property type="component" value="Unassembled WGS sequence"/>
</dbReference>
<dbReference type="PROSITE" id="PS50995">
    <property type="entry name" value="HTH_MARR_2"/>
    <property type="match status" value="1"/>
</dbReference>
<organism evidence="5 6">
    <name type="scientific">Segatella baroniae F0067</name>
    <dbReference type="NCBI Taxonomy" id="1115809"/>
    <lineage>
        <taxon>Bacteria</taxon>
        <taxon>Pseudomonadati</taxon>
        <taxon>Bacteroidota</taxon>
        <taxon>Bacteroidia</taxon>
        <taxon>Bacteroidales</taxon>
        <taxon>Prevotellaceae</taxon>
        <taxon>Segatella</taxon>
    </lineage>
</organism>
<dbReference type="PANTHER" id="PTHR42756">
    <property type="entry name" value="TRANSCRIPTIONAL REGULATOR, MARR"/>
    <property type="match status" value="1"/>
</dbReference>
<dbReference type="GO" id="GO:0003700">
    <property type="term" value="F:DNA-binding transcription factor activity"/>
    <property type="evidence" value="ECO:0007669"/>
    <property type="project" value="InterPro"/>
</dbReference>
<dbReference type="InterPro" id="IPR036390">
    <property type="entry name" value="WH_DNA-bd_sf"/>
</dbReference>
<dbReference type="EMBL" id="AWEY01000008">
    <property type="protein sequence ID" value="ERK40029.1"/>
    <property type="molecule type" value="Genomic_DNA"/>
</dbReference>
<dbReference type="PATRIC" id="fig|1115809.3.peg.564"/>
<dbReference type="PROSITE" id="PS01117">
    <property type="entry name" value="HTH_MARR_1"/>
    <property type="match status" value="1"/>
</dbReference>